<organism evidence="2 3">
    <name type="scientific">Streptomyces rugosispiralis</name>
    <dbReference type="NCBI Taxonomy" id="2967341"/>
    <lineage>
        <taxon>Bacteria</taxon>
        <taxon>Bacillati</taxon>
        <taxon>Actinomycetota</taxon>
        <taxon>Actinomycetes</taxon>
        <taxon>Kitasatosporales</taxon>
        <taxon>Streptomycetaceae</taxon>
        <taxon>Streptomyces</taxon>
    </lineage>
</organism>
<feature type="non-terminal residue" evidence="2">
    <location>
        <position position="1"/>
    </location>
</feature>
<dbReference type="Proteomes" id="UP001204746">
    <property type="component" value="Unassembled WGS sequence"/>
</dbReference>
<sequence>DAAALAEVLAGWRVTALWVTAGLFKVVADERPECFAGVREVWTGGDVVSPAAVERVMGACPGLRVVDGYGPTETTTFATCHPVPVGERVAEPVPVGRPMDGMRVYVLDGALRPVLPGVAGELYIGGAGLARGYGRRPALSAERFVACPFGEPGERMYRTGDVVTWDAGTGLVFQGRADTQVKIRGFRIEPGEI</sequence>
<dbReference type="Pfam" id="PF00501">
    <property type="entry name" value="AMP-binding"/>
    <property type="match status" value="1"/>
</dbReference>
<gene>
    <name evidence="2" type="ORF">NP777_47125</name>
</gene>
<dbReference type="EMBL" id="JANIAA010000215">
    <property type="protein sequence ID" value="MCQ8195653.1"/>
    <property type="molecule type" value="Genomic_DNA"/>
</dbReference>
<accession>A0ABT1VE25</accession>
<comment type="caution">
    <text evidence="2">The sequence shown here is derived from an EMBL/GenBank/DDBJ whole genome shotgun (WGS) entry which is preliminary data.</text>
</comment>
<dbReference type="SUPFAM" id="SSF56801">
    <property type="entry name" value="Acetyl-CoA synthetase-like"/>
    <property type="match status" value="1"/>
</dbReference>
<reference evidence="2 3" key="1">
    <citation type="submission" date="2022-07" db="EMBL/GenBank/DDBJ databases">
        <authorList>
            <person name="Phongsopitanun W."/>
            <person name="Tanasupawat S."/>
        </authorList>
    </citation>
    <scope>NUCLEOTIDE SEQUENCE [LARGE SCALE GENOMIC DNA]</scope>
    <source>
        <strain evidence="2 3">RCU-064</strain>
    </source>
</reference>
<feature type="non-terminal residue" evidence="2">
    <location>
        <position position="193"/>
    </location>
</feature>
<keyword evidence="3" id="KW-1185">Reference proteome</keyword>
<evidence type="ECO:0000313" key="2">
    <source>
        <dbReference type="EMBL" id="MCQ8195653.1"/>
    </source>
</evidence>
<dbReference type="InterPro" id="IPR000873">
    <property type="entry name" value="AMP-dep_synth/lig_dom"/>
</dbReference>
<dbReference type="PANTHER" id="PTHR45527">
    <property type="entry name" value="NONRIBOSOMAL PEPTIDE SYNTHETASE"/>
    <property type="match status" value="1"/>
</dbReference>
<dbReference type="Gene3D" id="2.30.38.10">
    <property type="entry name" value="Luciferase, Domain 3"/>
    <property type="match status" value="1"/>
</dbReference>
<dbReference type="RefSeq" id="WP_256656357.1">
    <property type="nucleotide sequence ID" value="NZ_JANIAA010000215.1"/>
</dbReference>
<proteinExistence type="predicted"/>
<name>A0ABT1VE25_9ACTN</name>
<protein>
    <submittedName>
        <fullName evidence="2">AMP-binding protein</fullName>
    </submittedName>
</protein>
<feature type="domain" description="AMP-dependent synthetase/ligase" evidence="1">
    <location>
        <begin position="2"/>
        <end position="133"/>
    </location>
</feature>
<dbReference type="Gene3D" id="3.40.50.980">
    <property type="match status" value="1"/>
</dbReference>
<dbReference type="PANTHER" id="PTHR45527:SF1">
    <property type="entry name" value="FATTY ACID SYNTHASE"/>
    <property type="match status" value="1"/>
</dbReference>
<evidence type="ECO:0000259" key="1">
    <source>
        <dbReference type="Pfam" id="PF00501"/>
    </source>
</evidence>
<evidence type="ECO:0000313" key="3">
    <source>
        <dbReference type="Proteomes" id="UP001204746"/>
    </source>
</evidence>